<keyword evidence="1" id="KW-0812">Transmembrane</keyword>
<protein>
    <submittedName>
        <fullName evidence="2">DUF2975 domain-containing protein</fullName>
    </submittedName>
</protein>
<dbReference type="Proteomes" id="UP001165423">
    <property type="component" value="Unassembled WGS sequence"/>
</dbReference>
<keyword evidence="3" id="KW-1185">Reference proteome</keyword>
<dbReference type="InterPro" id="IPR021354">
    <property type="entry name" value="DUF2975"/>
</dbReference>
<dbReference type="Pfam" id="PF11188">
    <property type="entry name" value="DUF2975"/>
    <property type="match status" value="1"/>
</dbReference>
<accession>A0ABT0A0N3</accession>
<evidence type="ECO:0000313" key="3">
    <source>
        <dbReference type="Proteomes" id="UP001165423"/>
    </source>
</evidence>
<comment type="caution">
    <text evidence="2">The sequence shown here is derived from an EMBL/GenBank/DDBJ whole genome shotgun (WGS) entry which is preliminary data.</text>
</comment>
<feature type="transmembrane region" description="Helical" evidence="1">
    <location>
        <begin position="126"/>
        <end position="147"/>
    </location>
</feature>
<gene>
    <name evidence="2" type="ORF">MQC88_00820</name>
</gene>
<keyword evidence="1" id="KW-1133">Transmembrane helix</keyword>
<sequence>MIRWLVVLNLLYLAGIGLLFVASLLAGDALFDALGVRQGPHRPQMVLGMRTMMVVGMLAAGVADRVLRQLLAIVDTVRAGDPFVGDNARRLEIIAWWVLAGEVLRLAIGAIAWAASSPAQSLDVDIGFSLAPWLAVLLLFVLARVFAEGTRMRSDLEGTV</sequence>
<feature type="transmembrane region" description="Helical" evidence="1">
    <location>
        <begin position="7"/>
        <end position="25"/>
    </location>
</feature>
<proteinExistence type="predicted"/>
<keyword evidence="1" id="KW-0472">Membrane</keyword>
<reference evidence="2 3" key="1">
    <citation type="submission" date="2022-03" db="EMBL/GenBank/DDBJ databases">
        <title>Luteimonas soily sp. nov., a novel bacterium isolated from the soil.</title>
        <authorList>
            <person name="Zhang X."/>
        </authorList>
    </citation>
    <scope>NUCLEOTIDE SEQUENCE [LARGE SCALE GENOMIC DNA]</scope>
    <source>
        <strain evidence="2 3">50</strain>
    </source>
</reference>
<evidence type="ECO:0000313" key="2">
    <source>
        <dbReference type="EMBL" id="MCJ0824513.1"/>
    </source>
</evidence>
<feature type="transmembrane region" description="Helical" evidence="1">
    <location>
        <begin position="45"/>
        <end position="63"/>
    </location>
</feature>
<dbReference type="EMBL" id="JALGCL010000001">
    <property type="protein sequence ID" value="MCJ0824513.1"/>
    <property type="molecule type" value="Genomic_DNA"/>
</dbReference>
<feature type="transmembrane region" description="Helical" evidence="1">
    <location>
        <begin position="93"/>
        <end position="114"/>
    </location>
</feature>
<organism evidence="2 3">
    <name type="scientific">Cognatiluteimonas sedimenti</name>
    <dbReference type="NCBI Taxonomy" id="2927791"/>
    <lineage>
        <taxon>Bacteria</taxon>
        <taxon>Pseudomonadati</taxon>
        <taxon>Pseudomonadota</taxon>
        <taxon>Gammaproteobacteria</taxon>
        <taxon>Lysobacterales</taxon>
        <taxon>Lysobacteraceae</taxon>
        <taxon>Cognatiluteimonas</taxon>
    </lineage>
</organism>
<evidence type="ECO:0000256" key="1">
    <source>
        <dbReference type="SAM" id="Phobius"/>
    </source>
</evidence>
<dbReference type="RefSeq" id="WP_243318306.1">
    <property type="nucleotide sequence ID" value="NZ_JALGCL010000001.1"/>
</dbReference>
<name>A0ABT0A0N3_9GAMM</name>